<reference evidence="3 4" key="1">
    <citation type="submission" date="2018-11" db="EMBL/GenBank/DDBJ databases">
        <title>Lysobacter cryohumiis sp. nov., isolated from soil in the Tianshan Mountains, Xinjiang, China.</title>
        <authorList>
            <person name="Luo Y."/>
            <person name="Sheng H."/>
        </authorList>
    </citation>
    <scope>NUCLEOTIDE SEQUENCE [LARGE SCALE GENOMIC DNA]</scope>
    <source>
        <strain evidence="3 4">ZS60</strain>
    </source>
</reference>
<dbReference type="InterPro" id="IPR028098">
    <property type="entry name" value="Glyco_trans_4-like_N"/>
</dbReference>
<evidence type="ECO:0000259" key="2">
    <source>
        <dbReference type="Pfam" id="PF13439"/>
    </source>
</evidence>
<feature type="domain" description="Glycosyltransferase subfamily 4-like N-terminal" evidence="2">
    <location>
        <begin position="120"/>
        <end position="245"/>
    </location>
</feature>
<evidence type="ECO:0000256" key="1">
    <source>
        <dbReference type="SAM" id="MobiDB-lite"/>
    </source>
</evidence>
<feature type="region of interest" description="Disordered" evidence="1">
    <location>
        <begin position="81"/>
        <end position="102"/>
    </location>
</feature>
<organism evidence="3 4">
    <name type="scientific">Montanilutibacter psychrotolerans</name>
    <dbReference type="NCBI Taxonomy" id="1327343"/>
    <lineage>
        <taxon>Bacteria</taxon>
        <taxon>Pseudomonadati</taxon>
        <taxon>Pseudomonadota</taxon>
        <taxon>Gammaproteobacteria</taxon>
        <taxon>Lysobacterales</taxon>
        <taxon>Lysobacteraceae</taxon>
        <taxon>Montanilutibacter</taxon>
    </lineage>
</organism>
<dbReference type="Proteomes" id="UP000267049">
    <property type="component" value="Unassembled WGS sequence"/>
</dbReference>
<gene>
    <name evidence="3" type="ORF">EER27_08235</name>
</gene>
<dbReference type="RefSeq" id="WP_123087546.1">
    <property type="nucleotide sequence ID" value="NZ_RIBS01000003.1"/>
</dbReference>
<comment type="caution">
    <text evidence="3">The sequence shown here is derived from an EMBL/GenBank/DDBJ whole genome shotgun (WGS) entry which is preliminary data.</text>
</comment>
<feature type="compositionally biased region" description="Basic and acidic residues" evidence="1">
    <location>
        <begin position="81"/>
        <end position="90"/>
    </location>
</feature>
<dbReference type="SUPFAM" id="SSF53756">
    <property type="entry name" value="UDP-Glycosyltransferase/glycogen phosphorylase"/>
    <property type="match status" value="1"/>
</dbReference>
<evidence type="ECO:0000313" key="4">
    <source>
        <dbReference type="Proteomes" id="UP000267049"/>
    </source>
</evidence>
<keyword evidence="4" id="KW-1185">Reference proteome</keyword>
<evidence type="ECO:0000313" key="3">
    <source>
        <dbReference type="EMBL" id="RNF84360.1"/>
    </source>
</evidence>
<sequence>MRFLLVAYDFPPIPSPQALRWAYLARELAVGGNEVHVLAPDVLGYGAGRLPELPASVVVHRCWPGPFMGRLVARKRQYYRDHPDAQRQEQEPPSTRPATGAGAVKAAPALNWKGRLFHRINALLGWVLYPDMRAEWGPSARKALDRLLDEVAPDIVISSHEPPVSIPLGLHAKKKGFTWVADLGDPVLAPYTPRRWRARAFRLERELCAKADLVTLTSDSALATLRARHGLPVERAMVLTQGFDHRFASQSGATTAIAFDPDRLELLYTGSFYAFRRPEVLLDAVLATSGARLTIATINPPPSLVALAESHPDSIRLLGFIGHLDALALQRRCDLLVNIANADPVQVPGKIYEYLGAAAPILHIGDNPADSAASLLSEFGAGWSVAGDSGEIAAQLARLRDAKCATGALARPGSAVGRIESSFSWQSLAASLQAASARIAPARSP</sequence>
<dbReference type="GO" id="GO:0016757">
    <property type="term" value="F:glycosyltransferase activity"/>
    <property type="evidence" value="ECO:0007669"/>
    <property type="project" value="UniProtKB-ARBA"/>
</dbReference>
<name>A0A3M8SZN9_9GAMM</name>
<dbReference type="AlphaFoldDB" id="A0A3M8SZN9"/>
<dbReference type="EMBL" id="RIBS01000003">
    <property type="protein sequence ID" value="RNF84360.1"/>
    <property type="molecule type" value="Genomic_DNA"/>
</dbReference>
<dbReference type="Pfam" id="PF13439">
    <property type="entry name" value="Glyco_transf_4"/>
    <property type="match status" value="1"/>
</dbReference>
<proteinExistence type="predicted"/>
<dbReference type="OrthoDB" id="9794575at2"/>
<protein>
    <recommendedName>
        <fullName evidence="2">Glycosyltransferase subfamily 4-like N-terminal domain-containing protein</fullName>
    </recommendedName>
</protein>
<accession>A0A3M8SZN9</accession>
<dbReference type="Gene3D" id="3.40.50.2000">
    <property type="entry name" value="Glycogen Phosphorylase B"/>
    <property type="match status" value="2"/>
</dbReference>